<proteinExistence type="predicted"/>
<reference evidence="1" key="1">
    <citation type="submission" date="2021-02" db="EMBL/GenBank/DDBJ databases">
        <title>Skermanella TT6 skin isolate.</title>
        <authorList>
            <person name="Lee K."/>
            <person name="Ganzorig M."/>
        </authorList>
    </citation>
    <scope>NUCLEOTIDE SEQUENCE</scope>
    <source>
        <strain evidence="1">TT6</strain>
    </source>
</reference>
<organism evidence="1 2">
    <name type="scientific">Skermanella cutis</name>
    <dbReference type="NCBI Taxonomy" id="2775420"/>
    <lineage>
        <taxon>Bacteria</taxon>
        <taxon>Pseudomonadati</taxon>
        <taxon>Pseudomonadota</taxon>
        <taxon>Alphaproteobacteria</taxon>
        <taxon>Rhodospirillales</taxon>
        <taxon>Azospirillaceae</taxon>
        <taxon>Skermanella</taxon>
    </lineage>
</organism>
<gene>
    <name evidence="1" type="ORF">IGS68_23635</name>
</gene>
<dbReference type="RefSeq" id="WP_201074607.1">
    <property type="nucleotide sequence ID" value="NZ_CP067420.1"/>
</dbReference>
<keyword evidence="2" id="KW-1185">Reference proteome</keyword>
<accession>A0ABX7B924</accession>
<dbReference type="Pfam" id="PF06676">
    <property type="entry name" value="DUF1178"/>
    <property type="match status" value="1"/>
</dbReference>
<evidence type="ECO:0000313" key="1">
    <source>
        <dbReference type="EMBL" id="QQP88967.1"/>
    </source>
</evidence>
<evidence type="ECO:0000313" key="2">
    <source>
        <dbReference type="Proteomes" id="UP000595197"/>
    </source>
</evidence>
<dbReference type="EMBL" id="CP067420">
    <property type="protein sequence ID" value="QQP88967.1"/>
    <property type="molecule type" value="Genomic_DNA"/>
</dbReference>
<dbReference type="InterPro" id="IPR009562">
    <property type="entry name" value="DUF1178"/>
</dbReference>
<sequence>MILFDLKCQAGHVFEAWFRNSGAYEAQASAREISCPVCGDVRIGKAPMAPRIAKSRDAAARDTDEAARRKAEILRELKDLRRKVEENCDYVGDRFAEEARRIHYGEVESRGIYGEATEAESSELKEEGITVERIPWVPTTNS</sequence>
<name>A0ABX7B924_9PROT</name>
<protein>
    <submittedName>
        <fullName evidence="1">DUF1178 family protein</fullName>
    </submittedName>
</protein>
<dbReference type="PIRSF" id="PIRSF032131">
    <property type="entry name" value="UCP032131"/>
    <property type="match status" value="1"/>
</dbReference>
<dbReference type="Proteomes" id="UP000595197">
    <property type="component" value="Chromosome"/>
</dbReference>